<comment type="caution">
    <text evidence="8">The sequence shown here is derived from an EMBL/GenBank/DDBJ whole genome shotgun (WGS) entry which is preliminary data.</text>
</comment>
<accession>A0AAE0N5Q7</accession>
<organism evidence="8 9">
    <name type="scientific">Podospora didyma</name>
    <dbReference type="NCBI Taxonomy" id="330526"/>
    <lineage>
        <taxon>Eukaryota</taxon>
        <taxon>Fungi</taxon>
        <taxon>Dikarya</taxon>
        <taxon>Ascomycota</taxon>
        <taxon>Pezizomycotina</taxon>
        <taxon>Sordariomycetes</taxon>
        <taxon>Sordariomycetidae</taxon>
        <taxon>Sordariales</taxon>
        <taxon>Podosporaceae</taxon>
        <taxon>Podospora</taxon>
    </lineage>
</organism>
<dbReference type="PANTHER" id="PTHR32385:SF20">
    <property type="entry name" value="MANNOSYL PHOSPHORYLINOSITOL CERAMIDE SYNTHASE CSH1-RELATED"/>
    <property type="match status" value="1"/>
</dbReference>
<evidence type="ECO:0000256" key="6">
    <source>
        <dbReference type="ARBA" id="ARBA00023136"/>
    </source>
</evidence>
<feature type="transmembrane region" description="Helical" evidence="7">
    <location>
        <begin position="293"/>
        <end position="312"/>
    </location>
</feature>
<evidence type="ECO:0000256" key="4">
    <source>
        <dbReference type="ARBA" id="ARBA00022692"/>
    </source>
</evidence>
<reference evidence="8" key="2">
    <citation type="submission" date="2023-06" db="EMBL/GenBank/DDBJ databases">
        <authorList>
            <consortium name="Lawrence Berkeley National Laboratory"/>
            <person name="Haridas S."/>
            <person name="Hensen N."/>
            <person name="Bonometti L."/>
            <person name="Westerberg I."/>
            <person name="Brannstrom I.O."/>
            <person name="Guillou S."/>
            <person name="Cros-Aarteil S."/>
            <person name="Calhoun S."/>
            <person name="Kuo A."/>
            <person name="Mondo S."/>
            <person name="Pangilinan J."/>
            <person name="Riley R."/>
            <person name="LaButti K."/>
            <person name="Andreopoulos B."/>
            <person name="Lipzen A."/>
            <person name="Chen C."/>
            <person name="Yanf M."/>
            <person name="Daum C."/>
            <person name="Ng V."/>
            <person name="Clum A."/>
            <person name="Steindorff A."/>
            <person name="Ohm R."/>
            <person name="Martin F."/>
            <person name="Silar P."/>
            <person name="Natvig D."/>
            <person name="Lalanne C."/>
            <person name="Gautier V."/>
            <person name="Ament-velasquez S.L."/>
            <person name="Kruys A."/>
            <person name="Hutchinson M.I."/>
            <person name="Powell A.J."/>
            <person name="Barry K."/>
            <person name="Miller A.N."/>
            <person name="Grigoriev I.V."/>
            <person name="Debuchy R."/>
            <person name="Gladieux P."/>
            <person name="Thoren M.H."/>
            <person name="Johannesson H."/>
        </authorList>
    </citation>
    <scope>NUCLEOTIDE SEQUENCE</scope>
    <source>
        <strain evidence="8">CBS 232.78</strain>
    </source>
</reference>
<dbReference type="AlphaFoldDB" id="A0AAE0N5Q7"/>
<dbReference type="GO" id="GO:0000030">
    <property type="term" value="F:mannosyltransferase activity"/>
    <property type="evidence" value="ECO:0007669"/>
    <property type="project" value="TreeGrafter"/>
</dbReference>
<protein>
    <submittedName>
        <fullName evidence="8">Nucleotide-diphospho-sugar transferase</fullName>
    </submittedName>
</protein>
<evidence type="ECO:0000256" key="7">
    <source>
        <dbReference type="SAM" id="Phobius"/>
    </source>
</evidence>
<keyword evidence="6 7" id="KW-0472">Membrane</keyword>
<dbReference type="GO" id="GO:0051999">
    <property type="term" value="P:mannosyl-inositol phosphorylceramide biosynthetic process"/>
    <property type="evidence" value="ECO:0007669"/>
    <property type="project" value="TreeGrafter"/>
</dbReference>
<keyword evidence="9" id="KW-1185">Reference proteome</keyword>
<evidence type="ECO:0000313" key="8">
    <source>
        <dbReference type="EMBL" id="KAK3370424.1"/>
    </source>
</evidence>
<keyword evidence="4 7" id="KW-0812">Transmembrane</keyword>
<comment type="subcellular location">
    <subcellularLocation>
        <location evidence="1">Membrane</location>
    </subcellularLocation>
</comment>
<reference evidence="8" key="1">
    <citation type="journal article" date="2023" name="Mol. Phylogenet. Evol.">
        <title>Genome-scale phylogeny and comparative genomics of the fungal order Sordariales.</title>
        <authorList>
            <person name="Hensen N."/>
            <person name="Bonometti L."/>
            <person name="Westerberg I."/>
            <person name="Brannstrom I.O."/>
            <person name="Guillou S."/>
            <person name="Cros-Aarteil S."/>
            <person name="Calhoun S."/>
            <person name="Haridas S."/>
            <person name="Kuo A."/>
            <person name="Mondo S."/>
            <person name="Pangilinan J."/>
            <person name="Riley R."/>
            <person name="LaButti K."/>
            <person name="Andreopoulos B."/>
            <person name="Lipzen A."/>
            <person name="Chen C."/>
            <person name="Yan M."/>
            <person name="Daum C."/>
            <person name="Ng V."/>
            <person name="Clum A."/>
            <person name="Steindorff A."/>
            <person name="Ohm R.A."/>
            <person name="Martin F."/>
            <person name="Silar P."/>
            <person name="Natvig D.O."/>
            <person name="Lalanne C."/>
            <person name="Gautier V."/>
            <person name="Ament-Velasquez S.L."/>
            <person name="Kruys A."/>
            <person name="Hutchinson M.I."/>
            <person name="Powell A.J."/>
            <person name="Barry K."/>
            <person name="Miller A.N."/>
            <person name="Grigoriev I.V."/>
            <person name="Debuchy R."/>
            <person name="Gladieux P."/>
            <person name="Hiltunen Thoren M."/>
            <person name="Johannesson H."/>
        </authorList>
    </citation>
    <scope>NUCLEOTIDE SEQUENCE</scope>
    <source>
        <strain evidence="8">CBS 232.78</strain>
    </source>
</reference>
<keyword evidence="5 7" id="KW-1133">Transmembrane helix</keyword>
<dbReference type="GO" id="GO:0016020">
    <property type="term" value="C:membrane"/>
    <property type="evidence" value="ECO:0007669"/>
    <property type="project" value="UniProtKB-SubCell"/>
</dbReference>
<evidence type="ECO:0000256" key="2">
    <source>
        <dbReference type="ARBA" id="ARBA00009003"/>
    </source>
</evidence>
<dbReference type="Pfam" id="PF04488">
    <property type="entry name" value="Gly_transf_sug"/>
    <property type="match status" value="1"/>
</dbReference>
<dbReference type="EMBL" id="JAULSW010000009">
    <property type="protein sequence ID" value="KAK3370424.1"/>
    <property type="molecule type" value="Genomic_DNA"/>
</dbReference>
<gene>
    <name evidence="8" type="ORF">B0H63DRAFT_454596</name>
</gene>
<evidence type="ECO:0000256" key="1">
    <source>
        <dbReference type="ARBA" id="ARBA00004370"/>
    </source>
</evidence>
<evidence type="ECO:0000256" key="5">
    <source>
        <dbReference type="ARBA" id="ARBA00022989"/>
    </source>
</evidence>
<dbReference type="InterPro" id="IPR007577">
    <property type="entry name" value="GlycoTrfase_DXD_sugar-bd_CS"/>
</dbReference>
<evidence type="ECO:0000313" key="9">
    <source>
        <dbReference type="Proteomes" id="UP001285441"/>
    </source>
</evidence>
<name>A0AAE0N5Q7_9PEZI</name>
<dbReference type="InterPro" id="IPR029044">
    <property type="entry name" value="Nucleotide-diphossugar_trans"/>
</dbReference>
<keyword evidence="3 8" id="KW-0808">Transferase</keyword>
<dbReference type="SUPFAM" id="SSF53448">
    <property type="entry name" value="Nucleotide-diphospho-sugar transferases"/>
    <property type="match status" value="1"/>
</dbReference>
<dbReference type="InterPro" id="IPR051706">
    <property type="entry name" value="Glycosyltransferase_domain"/>
</dbReference>
<dbReference type="Proteomes" id="UP001285441">
    <property type="component" value="Unassembled WGS sequence"/>
</dbReference>
<evidence type="ECO:0000256" key="3">
    <source>
        <dbReference type="ARBA" id="ARBA00022679"/>
    </source>
</evidence>
<comment type="similarity">
    <text evidence="2">Belongs to the glycosyltransferase 32 family.</text>
</comment>
<dbReference type="PANTHER" id="PTHR32385">
    <property type="entry name" value="MANNOSYL PHOSPHORYLINOSITOL CERAMIDE SYNTHASE"/>
    <property type="match status" value="1"/>
</dbReference>
<proteinExistence type="inferred from homology"/>
<sequence length="336" mass="39766">MARVSVKISVIFWAIALLTGAGYCISRLLVFKQIFFEHAGLAVTQPEAAEAYQAHDTYNGTDDPRTQYIPKKIHQVFHNWKDPGNEELPEDWDKVRQTCIKANPDFKYKLWTEKSSREFIELEYPWFLRQYDRYRYPVQRVDAVRYFILLHEGGIYLDLDNGCKGDLTPLLYYPMWITDPGRGALSNNILASRPNHPFWDRLTQSLIPWAYDWFFPYMTISYASGQWFVTAIWEEYHRMLPKVEDNPNIEHRQYRLMMDDREGAAPSVFFTQERGGSWVNWDNRMFLIIGDHLFLFFLFLISSIALAVWGTTKLVRRYRSSSGYSRLKNLPDRYTI</sequence>
<dbReference type="Gene3D" id="3.90.550.20">
    <property type="match status" value="1"/>
</dbReference>